<dbReference type="InterPro" id="IPR031107">
    <property type="entry name" value="Small_HSP"/>
</dbReference>
<dbReference type="AlphaFoldDB" id="A0A3G9JTD0"/>
<dbReference type="InterPro" id="IPR002068">
    <property type="entry name" value="A-crystallin/Hsp20_dom"/>
</dbReference>
<comment type="similarity">
    <text evidence="1 2">Belongs to the small heat shock protein (HSP20) family.</text>
</comment>
<evidence type="ECO:0000256" key="1">
    <source>
        <dbReference type="PROSITE-ProRule" id="PRU00285"/>
    </source>
</evidence>
<reference evidence="4 5" key="1">
    <citation type="submission" date="2018-11" db="EMBL/GenBank/DDBJ databases">
        <title>Novel Erysipelotrichaceae bacterium isolated from small intestine of a swine.</title>
        <authorList>
            <person name="Kim J.S."/>
            <person name="Choe H."/>
            <person name="Lee Y.R."/>
            <person name="Kim K.M."/>
            <person name="Park D.S."/>
        </authorList>
    </citation>
    <scope>NUCLEOTIDE SEQUENCE [LARGE SCALE GENOMIC DNA]</scope>
    <source>
        <strain evidence="4 5">SG0102</strain>
    </source>
</reference>
<accession>A0A3G9JTD0</accession>
<name>A0A3G9JTD0_9FIRM</name>
<evidence type="ECO:0000313" key="5">
    <source>
        <dbReference type="Proteomes" id="UP000268059"/>
    </source>
</evidence>
<dbReference type="PANTHER" id="PTHR11527">
    <property type="entry name" value="HEAT-SHOCK PROTEIN 20 FAMILY MEMBER"/>
    <property type="match status" value="1"/>
</dbReference>
<evidence type="ECO:0000259" key="3">
    <source>
        <dbReference type="PROSITE" id="PS01031"/>
    </source>
</evidence>
<evidence type="ECO:0000256" key="2">
    <source>
        <dbReference type="RuleBase" id="RU003616"/>
    </source>
</evidence>
<dbReference type="KEGG" id="ebm:SG0102_27220"/>
<dbReference type="InParanoid" id="A0A3G9JTD0"/>
<keyword evidence="5" id="KW-1185">Reference proteome</keyword>
<protein>
    <submittedName>
        <fullName evidence="4">Molecular chaperone Hsp20</fullName>
    </submittedName>
</protein>
<gene>
    <name evidence="4" type="ORF">SG0102_27220</name>
</gene>
<dbReference type="SUPFAM" id="SSF49764">
    <property type="entry name" value="HSP20-like chaperones"/>
    <property type="match status" value="1"/>
</dbReference>
<sequence>MRFLPSLNEMFDDVMFDNTHDMMACDVVEHPDDYELTMAMPGCDKDNIHIDYTDGYLNVAAESHQDYDETDEDGYVIRQERSFGKMGRSFYVGEGIDRDAIKASYDQGELHITLPKNDQVIDNRNYIAIE</sequence>
<feature type="domain" description="SHSP" evidence="3">
    <location>
        <begin position="14"/>
        <end position="130"/>
    </location>
</feature>
<organism evidence="4 5">
    <name type="scientific">Intestinibaculum porci</name>
    <dbReference type="NCBI Taxonomy" id="2487118"/>
    <lineage>
        <taxon>Bacteria</taxon>
        <taxon>Bacillati</taxon>
        <taxon>Bacillota</taxon>
        <taxon>Erysipelotrichia</taxon>
        <taxon>Erysipelotrichales</taxon>
        <taxon>Erysipelotrichaceae</taxon>
        <taxon>Intestinibaculum</taxon>
    </lineage>
</organism>
<dbReference type="Proteomes" id="UP000268059">
    <property type="component" value="Chromosome"/>
</dbReference>
<dbReference type="Pfam" id="PF00011">
    <property type="entry name" value="HSP20"/>
    <property type="match status" value="1"/>
</dbReference>
<dbReference type="Gene3D" id="2.60.40.790">
    <property type="match status" value="1"/>
</dbReference>
<evidence type="ECO:0000313" key="4">
    <source>
        <dbReference type="EMBL" id="BBH27788.1"/>
    </source>
</evidence>
<dbReference type="EMBL" id="AP019309">
    <property type="protein sequence ID" value="BBH27788.1"/>
    <property type="molecule type" value="Genomic_DNA"/>
</dbReference>
<proteinExistence type="inferred from homology"/>
<dbReference type="InterPro" id="IPR008978">
    <property type="entry name" value="HSP20-like_chaperone"/>
</dbReference>
<dbReference type="PROSITE" id="PS01031">
    <property type="entry name" value="SHSP"/>
    <property type="match status" value="1"/>
</dbReference>
<dbReference type="CDD" id="cd06471">
    <property type="entry name" value="ACD_LpsHSP_like"/>
    <property type="match status" value="1"/>
</dbReference>